<accession>A0A2R6WSW8</accession>
<protein>
    <submittedName>
        <fullName evidence="1">Uncharacterized protein</fullName>
    </submittedName>
</protein>
<proteinExistence type="predicted"/>
<keyword evidence="2" id="KW-1185">Reference proteome</keyword>
<evidence type="ECO:0000313" key="2">
    <source>
        <dbReference type="Proteomes" id="UP000244005"/>
    </source>
</evidence>
<dbReference type="AlphaFoldDB" id="A0A2R6WSW8"/>
<sequence>MDPFLSLPFPSLPVLSVNLGWVRDPDDCSVPNTPGQNLKCPLPGHLSVVTADKQSCEISLKRLSSLSGRDHGRGVSCIPSDVTCVGQA</sequence>
<reference evidence="2" key="1">
    <citation type="journal article" date="2017" name="Cell">
        <title>Insights into land plant evolution garnered from the Marchantia polymorpha genome.</title>
        <authorList>
            <person name="Bowman J.L."/>
            <person name="Kohchi T."/>
            <person name="Yamato K.T."/>
            <person name="Jenkins J."/>
            <person name="Shu S."/>
            <person name="Ishizaki K."/>
            <person name="Yamaoka S."/>
            <person name="Nishihama R."/>
            <person name="Nakamura Y."/>
            <person name="Berger F."/>
            <person name="Adam C."/>
            <person name="Aki S.S."/>
            <person name="Althoff F."/>
            <person name="Araki T."/>
            <person name="Arteaga-Vazquez M.A."/>
            <person name="Balasubrmanian S."/>
            <person name="Barry K."/>
            <person name="Bauer D."/>
            <person name="Boehm C.R."/>
            <person name="Briginshaw L."/>
            <person name="Caballero-Perez J."/>
            <person name="Catarino B."/>
            <person name="Chen F."/>
            <person name="Chiyoda S."/>
            <person name="Chovatia M."/>
            <person name="Davies K.M."/>
            <person name="Delmans M."/>
            <person name="Demura T."/>
            <person name="Dierschke T."/>
            <person name="Dolan L."/>
            <person name="Dorantes-Acosta A.E."/>
            <person name="Eklund D.M."/>
            <person name="Florent S.N."/>
            <person name="Flores-Sandoval E."/>
            <person name="Fujiyama A."/>
            <person name="Fukuzawa H."/>
            <person name="Galik B."/>
            <person name="Grimanelli D."/>
            <person name="Grimwood J."/>
            <person name="Grossniklaus U."/>
            <person name="Hamada T."/>
            <person name="Haseloff J."/>
            <person name="Hetherington A.J."/>
            <person name="Higo A."/>
            <person name="Hirakawa Y."/>
            <person name="Hundley H.N."/>
            <person name="Ikeda Y."/>
            <person name="Inoue K."/>
            <person name="Inoue S.I."/>
            <person name="Ishida S."/>
            <person name="Jia Q."/>
            <person name="Kakita M."/>
            <person name="Kanazawa T."/>
            <person name="Kawai Y."/>
            <person name="Kawashima T."/>
            <person name="Kennedy M."/>
            <person name="Kinose K."/>
            <person name="Kinoshita T."/>
            <person name="Kohara Y."/>
            <person name="Koide E."/>
            <person name="Komatsu K."/>
            <person name="Kopischke S."/>
            <person name="Kubo M."/>
            <person name="Kyozuka J."/>
            <person name="Lagercrantz U."/>
            <person name="Lin S.S."/>
            <person name="Lindquist E."/>
            <person name="Lipzen A.M."/>
            <person name="Lu C.W."/>
            <person name="De Luna E."/>
            <person name="Martienssen R.A."/>
            <person name="Minamino N."/>
            <person name="Mizutani M."/>
            <person name="Mizutani M."/>
            <person name="Mochizuki N."/>
            <person name="Monte I."/>
            <person name="Mosher R."/>
            <person name="Nagasaki H."/>
            <person name="Nakagami H."/>
            <person name="Naramoto S."/>
            <person name="Nishitani K."/>
            <person name="Ohtani M."/>
            <person name="Okamoto T."/>
            <person name="Okumura M."/>
            <person name="Phillips J."/>
            <person name="Pollak B."/>
            <person name="Reinders A."/>
            <person name="Rovekamp M."/>
            <person name="Sano R."/>
            <person name="Sawa S."/>
            <person name="Schmid M.W."/>
            <person name="Shirakawa M."/>
            <person name="Solano R."/>
            <person name="Spunde A."/>
            <person name="Suetsugu N."/>
            <person name="Sugano S."/>
            <person name="Sugiyama A."/>
            <person name="Sun R."/>
            <person name="Suzuki Y."/>
            <person name="Takenaka M."/>
            <person name="Takezawa D."/>
            <person name="Tomogane H."/>
            <person name="Tsuzuki M."/>
            <person name="Ueda T."/>
            <person name="Umeda M."/>
            <person name="Ward J.M."/>
            <person name="Watanabe Y."/>
            <person name="Yazaki K."/>
            <person name="Yokoyama R."/>
            <person name="Yoshitake Y."/>
            <person name="Yotsui I."/>
            <person name="Zachgo S."/>
            <person name="Schmutz J."/>
        </authorList>
    </citation>
    <scope>NUCLEOTIDE SEQUENCE [LARGE SCALE GENOMIC DNA]</scope>
    <source>
        <strain evidence="2">Tak-1</strain>
    </source>
</reference>
<organism evidence="1 2">
    <name type="scientific">Marchantia polymorpha</name>
    <name type="common">Common liverwort</name>
    <name type="synonym">Marchantia aquatica</name>
    <dbReference type="NCBI Taxonomy" id="3197"/>
    <lineage>
        <taxon>Eukaryota</taxon>
        <taxon>Viridiplantae</taxon>
        <taxon>Streptophyta</taxon>
        <taxon>Embryophyta</taxon>
        <taxon>Marchantiophyta</taxon>
        <taxon>Marchantiopsida</taxon>
        <taxon>Marchantiidae</taxon>
        <taxon>Marchantiales</taxon>
        <taxon>Marchantiaceae</taxon>
        <taxon>Marchantia</taxon>
    </lineage>
</organism>
<dbReference type="Proteomes" id="UP000244005">
    <property type="component" value="Unassembled WGS sequence"/>
</dbReference>
<name>A0A2R6WSW8_MARPO</name>
<evidence type="ECO:0000313" key="1">
    <source>
        <dbReference type="EMBL" id="PTQ36945.1"/>
    </source>
</evidence>
<dbReference type="EMBL" id="KZ772732">
    <property type="protein sequence ID" value="PTQ36945.1"/>
    <property type="molecule type" value="Genomic_DNA"/>
</dbReference>
<gene>
    <name evidence="1" type="ORF">MARPO_0060s0034</name>
</gene>
<dbReference type="Gramene" id="Mp6g08850.1">
    <property type="protein sequence ID" value="Mp6g08850.1.cds1"/>
    <property type="gene ID" value="Mp6g08850"/>
</dbReference>